<keyword evidence="2" id="KW-0677">Repeat</keyword>
<dbReference type="PRINTS" id="PR00258">
    <property type="entry name" value="SPERACTRCPTR"/>
</dbReference>
<comment type="function">
    <text evidence="6">Binds to extracellular matrix proteins. Binds to pathogen-associated molecular patterns (PAMPs) present on the cell walls of Gram-positive and Gram-negative bacteria and fungi, behaving as a pattern recognition receptor (PRR). Induces bacterial and fungal aggregation and subsequent inhibition of PAMP-induced cytokine release. Does not possess intrinsic bactericidal activity. May play a role in the innate defense and homeostasis of certain epithelial surfaces.</text>
</comment>
<evidence type="ECO:0000256" key="8">
    <source>
        <dbReference type="ARBA" id="ARBA00069168"/>
    </source>
</evidence>
<evidence type="ECO:0000313" key="12">
    <source>
        <dbReference type="Proteomes" id="UP000556200"/>
    </source>
</evidence>
<dbReference type="GO" id="GO:0016020">
    <property type="term" value="C:membrane"/>
    <property type="evidence" value="ECO:0007669"/>
    <property type="project" value="InterPro"/>
</dbReference>
<feature type="domain" description="SRCR" evidence="10">
    <location>
        <begin position="1"/>
        <end position="44"/>
    </location>
</feature>
<feature type="domain" description="SRCR" evidence="10">
    <location>
        <begin position="52"/>
        <end position="152"/>
    </location>
</feature>
<gene>
    <name evidence="11" type="primary">Ssc5d</name>
    <name evidence="11" type="ORF">NEOCIN_R08919</name>
</gene>
<evidence type="ECO:0000256" key="4">
    <source>
        <dbReference type="ARBA" id="ARBA00023170"/>
    </source>
</evidence>
<dbReference type="PROSITE" id="PS50287">
    <property type="entry name" value="SRCR_2"/>
    <property type="match status" value="2"/>
</dbReference>
<keyword evidence="12" id="KW-1185">Reference proteome</keyword>
<protein>
    <recommendedName>
        <fullName evidence="8">Soluble scavenger receptor cysteine-rich domain-containing protein SSC5D</fullName>
    </recommendedName>
</protein>
<dbReference type="Pfam" id="PF00530">
    <property type="entry name" value="SRCR"/>
    <property type="match status" value="2"/>
</dbReference>
<dbReference type="FunFam" id="3.10.250.10:FF:000007">
    <property type="entry name" value="Soluble scavenger receptor cysteine-rich domain-containing protein SSC5D"/>
    <property type="match status" value="1"/>
</dbReference>
<sequence>RGHDVIWLDEVNCTGTENSILECPAKPWGDNNCFHGEDAGVICSGVAQPGEVRLVEGPHLCMGRVEVLHDSQWGTVCDDSWDLREAQVVCRQVGCGEALAAHGHAHFGQGAGPIWLDDITCMGDETHLAQCRAQPWGKNNCHHGEDAGVVCSGEPRCA</sequence>
<dbReference type="PANTHER" id="PTHR19331">
    <property type="entry name" value="SCAVENGER RECEPTOR DOMAIN-CONTAINING"/>
    <property type="match status" value="1"/>
</dbReference>
<evidence type="ECO:0000313" key="11">
    <source>
        <dbReference type="EMBL" id="NWQ70876.1"/>
    </source>
</evidence>
<dbReference type="Proteomes" id="UP000556200">
    <property type="component" value="Unassembled WGS sequence"/>
</dbReference>
<dbReference type="PROSITE" id="PS00420">
    <property type="entry name" value="SRCR_1"/>
    <property type="match status" value="1"/>
</dbReference>
<feature type="disulfide bond" evidence="9">
    <location>
        <begin position="121"/>
        <end position="131"/>
    </location>
</feature>
<dbReference type="Gene3D" id="3.10.250.10">
    <property type="entry name" value="SRCR-like domain"/>
    <property type="match status" value="2"/>
</dbReference>
<evidence type="ECO:0000256" key="9">
    <source>
        <dbReference type="PROSITE-ProRule" id="PRU00196"/>
    </source>
</evidence>
<reference evidence="11 12" key="1">
    <citation type="submission" date="2019-09" db="EMBL/GenBank/DDBJ databases">
        <title>Bird 10,000 Genomes (B10K) Project - Family phase.</title>
        <authorList>
            <person name="Zhang G."/>
        </authorList>
    </citation>
    <scope>NUCLEOTIDE SEQUENCE [LARGE SCALE GENOMIC DNA]</scope>
    <source>
        <strain evidence="11">B10K-DU-004-15</strain>
        <tissue evidence="11">Mixed tissue sample</tissue>
    </source>
</reference>
<evidence type="ECO:0000256" key="6">
    <source>
        <dbReference type="ARBA" id="ARBA00058074"/>
    </source>
</evidence>
<dbReference type="PANTHER" id="PTHR19331:SF487">
    <property type="entry name" value="SOLUBLE SCAVENGER RECEPTOR CYSTEINE-RICH DOMAIN-CONTAINING PROTEIN SSC5D"/>
    <property type="match status" value="1"/>
</dbReference>
<dbReference type="AlphaFoldDB" id="A0A7K4RBX9"/>
<keyword evidence="1" id="KW-0732">Signal</keyword>
<comment type="subunit">
    <text evidence="7">Interacts with LGALS1 and laminin.</text>
</comment>
<feature type="non-terminal residue" evidence="11">
    <location>
        <position position="158"/>
    </location>
</feature>
<feature type="disulfide bond" evidence="9">
    <location>
        <begin position="77"/>
        <end position="141"/>
    </location>
</feature>
<dbReference type="SUPFAM" id="SSF56487">
    <property type="entry name" value="SRCR-like"/>
    <property type="match status" value="2"/>
</dbReference>
<evidence type="ECO:0000256" key="1">
    <source>
        <dbReference type="ARBA" id="ARBA00022729"/>
    </source>
</evidence>
<name>A0A7K4RBX9_9TYRA</name>
<keyword evidence="4" id="KW-0675">Receptor</keyword>
<feature type="disulfide bond" evidence="9">
    <location>
        <begin position="13"/>
        <end position="23"/>
    </location>
</feature>
<proteinExistence type="predicted"/>
<dbReference type="SMART" id="SM00202">
    <property type="entry name" value="SR"/>
    <property type="match status" value="1"/>
</dbReference>
<evidence type="ECO:0000256" key="5">
    <source>
        <dbReference type="ARBA" id="ARBA00023180"/>
    </source>
</evidence>
<feature type="non-terminal residue" evidence="11">
    <location>
        <position position="1"/>
    </location>
</feature>
<evidence type="ECO:0000256" key="3">
    <source>
        <dbReference type="ARBA" id="ARBA00023157"/>
    </source>
</evidence>
<organism evidence="11 12">
    <name type="scientific">Neopipo cinnamomea</name>
    <dbReference type="NCBI Taxonomy" id="456388"/>
    <lineage>
        <taxon>Eukaryota</taxon>
        <taxon>Metazoa</taxon>
        <taxon>Chordata</taxon>
        <taxon>Craniata</taxon>
        <taxon>Vertebrata</taxon>
        <taxon>Euteleostomi</taxon>
        <taxon>Archelosauria</taxon>
        <taxon>Archosauria</taxon>
        <taxon>Dinosauria</taxon>
        <taxon>Saurischia</taxon>
        <taxon>Theropoda</taxon>
        <taxon>Coelurosauria</taxon>
        <taxon>Aves</taxon>
        <taxon>Neognathae</taxon>
        <taxon>Neoaves</taxon>
        <taxon>Telluraves</taxon>
        <taxon>Australaves</taxon>
        <taxon>Passeriformes</taxon>
        <taxon>Tyrannidae</taxon>
        <taxon>Neopipo</taxon>
    </lineage>
</organism>
<dbReference type="InterPro" id="IPR036772">
    <property type="entry name" value="SRCR-like_dom_sf"/>
</dbReference>
<dbReference type="EMBL" id="VYZA01001720">
    <property type="protein sequence ID" value="NWQ70876.1"/>
    <property type="molecule type" value="Genomic_DNA"/>
</dbReference>
<feature type="disulfide bond" evidence="9">
    <location>
        <begin position="90"/>
        <end position="151"/>
    </location>
</feature>
<evidence type="ECO:0000259" key="10">
    <source>
        <dbReference type="PROSITE" id="PS50287"/>
    </source>
</evidence>
<keyword evidence="5" id="KW-0325">Glycoprotein</keyword>
<accession>A0A7K4RBX9</accession>
<evidence type="ECO:0000256" key="2">
    <source>
        <dbReference type="ARBA" id="ARBA00022737"/>
    </source>
</evidence>
<comment type="caution">
    <text evidence="9">Lacks conserved residue(s) required for the propagation of feature annotation.</text>
</comment>
<comment type="caution">
    <text evidence="11">The sequence shown here is derived from an EMBL/GenBank/DDBJ whole genome shotgun (WGS) entry which is preliminary data.</text>
</comment>
<dbReference type="InterPro" id="IPR001190">
    <property type="entry name" value="SRCR"/>
</dbReference>
<keyword evidence="3 9" id="KW-1015">Disulfide bond</keyword>
<evidence type="ECO:0000256" key="7">
    <source>
        <dbReference type="ARBA" id="ARBA00064153"/>
    </source>
</evidence>